<name>A0A517MVT8_9BACT</name>
<dbReference type="EMBL" id="CP036263">
    <property type="protein sequence ID" value="QDS98990.1"/>
    <property type="molecule type" value="Genomic_DNA"/>
</dbReference>
<sequence>MLESSELASAESSCEGEIPLRWQAFLVVACFCHAASTLLASDLIHQSGGNWW</sequence>
<evidence type="ECO:0000313" key="2">
    <source>
        <dbReference type="Proteomes" id="UP000319852"/>
    </source>
</evidence>
<dbReference type="Proteomes" id="UP000319852">
    <property type="component" value="Chromosome"/>
</dbReference>
<organism evidence="1 2">
    <name type="scientific">Adhaeretor mobilis</name>
    <dbReference type="NCBI Taxonomy" id="1930276"/>
    <lineage>
        <taxon>Bacteria</taxon>
        <taxon>Pseudomonadati</taxon>
        <taxon>Planctomycetota</taxon>
        <taxon>Planctomycetia</taxon>
        <taxon>Pirellulales</taxon>
        <taxon>Lacipirellulaceae</taxon>
        <taxon>Adhaeretor</taxon>
    </lineage>
</organism>
<dbReference type="KEGG" id="amob:HG15A2_22790"/>
<dbReference type="RefSeq" id="WP_218932494.1">
    <property type="nucleotide sequence ID" value="NZ_CP036263.1"/>
</dbReference>
<reference evidence="1 2" key="1">
    <citation type="submission" date="2019-02" db="EMBL/GenBank/DDBJ databases">
        <title>Deep-cultivation of Planctomycetes and their phenomic and genomic characterization uncovers novel biology.</title>
        <authorList>
            <person name="Wiegand S."/>
            <person name="Jogler M."/>
            <person name="Boedeker C."/>
            <person name="Pinto D."/>
            <person name="Vollmers J."/>
            <person name="Rivas-Marin E."/>
            <person name="Kohn T."/>
            <person name="Peeters S.H."/>
            <person name="Heuer A."/>
            <person name="Rast P."/>
            <person name="Oberbeckmann S."/>
            <person name="Bunk B."/>
            <person name="Jeske O."/>
            <person name="Meyerdierks A."/>
            <person name="Storesund J.E."/>
            <person name="Kallscheuer N."/>
            <person name="Luecker S."/>
            <person name="Lage O.M."/>
            <person name="Pohl T."/>
            <person name="Merkel B.J."/>
            <person name="Hornburger P."/>
            <person name="Mueller R.-W."/>
            <person name="Bruemmer F."/>
            <person name="Labrenz M."/>
            <person name="Spormann A.M."/>
            <person name="Op den Camp H."/>
            <person name="Overmann J."/>
            <person name="Amann R."/>
            <person name="Jetten M.S.M."/>
            <person name="Mascher T."/>
            <person name="Medema M.H."/>
            <person name="Devos D.P."/>
            <person name="Kaster A.-K."/>
            <person name="Ovreas L."/>
            <person name="Rohde M."/>
            <person name="Galperin M.Y."/>
            <person name="Jogler C."/>
        </authorList>
    </citation>
    <scope>NUCLEOTIDE SEQUENCE [LARGE SCALE GENOMIC DNA]</scope>
    <source>
        <strain evidence="1 2">HG15A2</strain>
    </source>
</reference>
<gene>
    <name evidence="1" type="ORF">HG15A2_22790</name>
</gene>
<protein>
    <submittedName>
        <fullName evidence="1">Uncharacterized protein</fullName>
    </submittedName>
</protein>
<accession>A0A517MVT8</accession>
<dbReference type="AlphaFoldDB" id="A0A517MVT8"/>
<evidence type="ECO:0000313" key="1">
    <source>
        <dbReference type="EMBL" id="QDS98990.1"/>
    </source>
</evidence>
<keyword evidence="2" id="KW-1185">Reference proteome</keyword>
<proteinExistence type="predicted"/>